<evidence type="ECO:0000256" key="1">
    <source>
        <dbReference type="SAM" id="Phobius"/>
    </source>
</evidence>
<protein>
    <submittedName>
        <fullName evidence="2">Uncharacterized protein</fullName>
    </submittedName>
</protein>
<proteinExistence type="predicted"/>
<name>A0A2T5JFP6_9SPHI</name>
<evidence type="ECO:0000313" key="3">
    <source>
        <dbReference type="Proteomes" id="UP000244168"/>
    </source>
</evidence>
<dbReference type="AlphaFoldDB" id="A0A2T5JFP6"/>
<reference evidence="2 3" key="1">
    <citation type="submission" date="2018-04" db="EMBL/GenBank/DDBJ databases">
        <title>Genomic Encyclopedia of Archaeal and Bacterial Type Strains, Phase II (KMG-II): from individual species to whole genera.</title>
        <authorList>
            <person name="Goeker M."/>
        </authorList>
    </citation>
    <scope>NUCLEOTIDE SEQUENCE [LARGE SCALE GENOMIC DNA]</scope>
    <source>
        <strain evidence="2 3">DSM 26809</strain>
    </source>
</reference>
<keyword evidence="3" id="KW-1185">Reference proteome</keyword>
<dbReference type="Proteomes" id="UP000244168">
    <property type="component" value="Unassembled WGS sequence"/>
</dbReference>
<dbReference type="EMBL" id="QAOQ01000001">
    <property type="protein sequence ID" value="PTR01239.1"/>
    <property type="molecule type" value="Genomic_DNA"/>
</dbReference>
<keyword evidence="1" id="KW-0472">Membrane</keyword>
<comment type="caution">
    <text evidence="2">The sequence shown here is derived from an EMBL/GenBank/DDBJ whole genome shotgun (WGS) entry which is preliminary data.</text>
</comment>
<accession>A0A2T5JFP6</accession>
<gene>
    <name evidence="2" type="ORF">C8P68_101473</name>
</gene>
<organism evidence="2 3">
    <name type="scientific">Mucilaginibacter yixingensis</name>
    <dbReference type="NCBI Taxonomy" id="1295612"/>
    <lineage>
        <taxon>Bacteria</taxon>
        <taxon>Pseudomonadati</taxon>
        <taxon>Bacteroidota</taxon>
        <taxon>Sphingobacteriia</taxon>
        <taxon>Sphingobacteriales</taxon>
        <taxon>Sphingobacteriaceae</taxon>
        <taxon>Mucilaginibacter</taxon>
    </lineage>
</organism>
<keyword evidence="1" id="KW-1133">Transmembrane helix</keyword>
<feature type="transmembrane region" description="Helical" evidence="1">
    <location>
        <begin position="16"/>
        <end position="35"/>
    </location>
</feature>
<evidence type="ECO:0000313" key="2">
    <source>
        <dbReference type="EMBL" id="PTR01239.1"/>
    </source>
</evidence>
<keyword evidence="1" id="KW-0812">Transmembrane</keyword>
<sequence>MTPEQKMRRAIERQNASLMIAYLIALLCTFLVMALI</sequence>